<dbReference type="InterPro" id="IPR043502">
    <property type="entry name" value="DNA/RNA_pol_sf"/>
</dbReference>
<dbReference type="InterPro" id="IPR013103">
    <property type="entry name" value="RVT_2"/>
</dbReference>
<protein>
    <submittedName>
        <fullName evidence="2">Retrovirus-related Pol polyprotein from transposon TNT 1-94</fullName>
    </submittedName>
</protein>
<evidence type="ECO:0000259" key="1">
    <source>
        <dbReference type="Pfam" id="PF07727"/>
    </source>
</evidence>
<dbReference type="SUPFAM" id="SSF56672">
    <property type="entry name" value="DNA/RNA polymerases"/>
    <property type="match status" value="1"/>
</dbReference>
<evidence type="ECO:0000313" key="2">
    <source>
        <dbReference type="EMBL" id="KYP34276.1"/>
    </source>
</evidence>
<dbReference type="STRING" id="3821.A0A151QVH6"/>
<name>A0A151QVH6_CAJCA</name>
<dbReference type="Proteomes" id="UP000075243">
    <property type="component" value="Unassembled WGS sequence"/>
</dbReference>
<gene>
    <name evidence="2" type="ORF">KK1_044798</name>
</gene>
<dbReference type="Pfam" id="PF07727">
    <property type="entry name" value="RVT_2"/>
    <property type="match status" value="1"/>
</dbReference>
<feature type="domain" description="Reverse transcriptase Ty1/copia-type" evidence="1">
    <location>
        <begin position="1"/>
        <end position="96"/>
    </location>
</feature>
<dbReference type="Gramene" id="C.cajan_41328.t">
    <property type="protein sequence ID" value="C.cajan_41328.t.cds1"/>
    <property type="gene ID" value="C.cajan_41328"/>
</dbReference>
<keyword evidence="3" id="KW-1185">Reference proteome</keyword>
<evidence type="ECO:0000313" key="3">
    <source>
        <dbReference type="Proteomes" id="UP000075243"/>
    </source>
</evidence>
<accession>A0A151QVH6</accession>
<sequence length="98" mass="11282">MNVKNAFLHGDLKEEIYMKLPPGMTTSSPNDVCKLCRSLYGLKQAPRAWFEKFHTTLLNFSFTQSQYDYSLFFHKSPTGIVLILVYVDDLIITRTDNG</sequence>
<dbReference type="EMBL" id="KQ484636">
    <property type="protein sequence ID" value="KYP34276.1"/>
    <property type="molecule type" value="Genomic_DNA"/>
</dbReference>
<dbReference type="AlphaFoldDB" id="A0A151QVH6"/>
<organism evidence="2 3">
    <name type="scientific">Cajanus cajan</name>
    <name type="common">Pigeon pea</name>
    <name type="synonym">Cajanus indicus</name>
    <dbReference type="NCBI Taxonomy" id="3821"/>
    <lineage>
        <taxon>Eukaryota</taxon>
        <taxon>Viridiplantae</taxon>
        <taxon>Streptophyta</taxon>
        <taxon>Embryophyta</taxon>
        <taxon>Tracheophyta</taxon>
        <taxon>Spermatophyta</taxon>
        <taxon>Magnoliopsida</taxon>
        <taxon>eudicotyledons</taxon>
        <taxon>Gunneridae</taxon>
        <taxon>Pentapetalae</taxon>
        <taxon>rosids</taxon>
        <taxon>fabids</taxon>
        <taxon>Fabales</taxon>
        <taxon>Fabaceae</taxon>
        <taxon>Papilionoideae</taxon>
        <taxon>50 kb inversion clade</taxon>
        <taxon>NPAAA clade</taxon>
        <taxon>indigoferoid/millettioid clade</taxon>
        <taxon>Phaseoleae</taxon>
        <taxon>Cajanus</taxon>
    </lineage>
</organism>
<reference evidence="2" key="1">
    <citation type="journal article" date="2012" name="Nat. Biotechnol.">
        <title>Draft genome sequence of pigeonpea (Cajanus cajan), an orphan legume crop of resource-poor farmers.</title>
        <authorList>
            <person name="Varshney R.K."/>
            <person name="Chen W."/>
            <person name="Li Y."/>
            <person name="Bharti A.K."/>
            <person name="Saxena R.K."/>
            <person name="Schlueter J.A."/>
            <person name="Donoghue M.T."/>
            <person name="Azam S."/>
            <person name="Fan G."/>
            <person name="Whaley A.M."/>
            <person name="Farmer A.D."/>
            <person name="Sheridan J."/>
            <person name="Iwata A."/>
            <person name="Tuteja R."/>
            <person name="Penmetsa R.V."/>
            <person name="Wu W."/>
            <person name="Upadhyaya H.D."/>
            <person name="Yang S.P."/>
            <person name="Shah T."/>
            <person name="Saxena K.B."/>
            <person name="Michael T."/>
            <person name="McCombie W.R."/>
            <person name="Yang B."/>
            <person name="Zhang G."/>
            <person name="Yang H."/>
            <person name="Wang J."/>
            <person name="Spillane C."/>
            <person name="Cook D.R."/>
            <person name="May G.D."/>
            <person name="Xu X."/>
            <person name="Jackson S.A."/>
        </authorList>
    </citation>
    <scope>NUCLEOTIDE SEQUENCE [LARGE SCALE GENOMIC DNA]</scope>
</reference>
<proteinExistence type="predicted"/>